<reference evidence="7" key="1">
    <citation type="submission" date="2021-12" db="EMBL/GenBank/DDBJ databases">
        <authorList>
            <person name="Zaccaron A."/>
            <person name="Stergiopoulos I."/>
        </authorList>
    </citation>
    <scope>NUCLEOTIDE SEQUENCE</scope>
    <source>
        <strain evidence="7">Race5_Kim</strain>
    </source>
</reference>
<evidence type="ECO:0000256" key="3">
    <source>
        <dbReference type="ARBA" id="ARBA00022989"/>
    </source>
</evidence>
<evidence type="ECO:0000256" key="2">
    <source>
        <dbReference type="ARBA" id="ARBA00022692"/>
    </source>
</evidence>
<dbReference type="KEGG" id="ffu:CLAFUR5_06617"/>
<dbReference type="Proteomes" id="UP000756132">
    <property type="component" value="Chromosome 5"/>
</dbReference>
<organism evidence="7 8">
    <name type="scientific">Passalora fulva</name>
    <name type="common">Tomato leaf mold</name>
    <name type="synonym">Cladosporium fulvum</name>
    <dbReference type="NCBI Taxonomy" id="5499"/>
    <lineage>
        <taxon>Eukaryota</taxon>
        <taxon>Fungi</taxon>
        <taxon>Dikarya</taxon>
        <taxon>Ascomycota</taxon>
        <taxon>Pezizomycotina</taxon>
        <taxon>Dothideomycetes</taxon>
        <taxon>Dothideomycetidae</taxon>
        <taxon>Mycosphaerellales</taxon>
        <taxon>Mycosphaerellaceae</taxon>
        <taxon>Fulvia</taxon>
    </lineage>
</organism>
<accession>A0A9Q8LIL3</accession>
<dbReference type="RefSeq" id="XP_047762538.1">
    <property type="nucleotide sequence ID" value="XM_047905765.1"/>
</dbReference>
<protein>
    <submittedName>
        <fullName evidence="7">Transmembrane protein</fullName>
    </submittedName>
</protein>
<dbReference type="OMA" id="HAIYFQV"/>
<evidence type="ECO:0000313" key="7">
    <source>
        <dbReference type="EMBL" id="UJO18172.1"/>
    </source>
</evidence>
<keyword evidence="2 6" id="KW-0812">Transmembrane</keyword>
<proteinExistence type="predicted"/>
<dbReference type="GO" id="GO:0016020">
    <property type="term" value="C:membrane"/>
    <property type="evidence" value="ECO:0007669"/>
    <property type="project" value="UniProtKB-SubCell"/>
</dbReference>
<reference evidence="7" key="2">
    <citation type="journal article" date="2022" name="Microb. Genom.">
        <title>A chromosome-scale genome assembly of the tomato pathogen Cladosporium fulvum reveals a compartmentalized genome architecture and the presence of a dispensable chromosome.</title>
        <authorList>
            <person name="Zaccaron A.Z."/>
            <person name="Chen L.H."/>
            <person name="Samaras A."/>
            <person name="Stergiopoulos I."/>
        </authorList>
    </citation>
    <scope>NUCLEOTIDE SEQUENCE</scope>
    <source>
        <strain evidence="7">Race5_Kim</strain>
    </source>
</reference>
<evidence type="ECO:0000256" key="4">
    <source>
        <dbReference type="ARBA" id="ARBA00023136"/>
    </source>
</evidence>
<sequence length="547" mass="61439">MPTCNTTLEDSIIAEAPLWKGFTFHHFGLFLAAIFGLISVVVSLWLIYMHATHYLRPNEQKNIIRILFMIPVYSVVSFLSYLFYKHAVYYEVLRDCYEAFAISSFFTLLCFYIAPDLHEQKEYFRGIRPQNWFLGVFWMQKCTGGEDRGPLRKPRSGLTWFNVIWAGIFQYCFVRVFFTIVSVISQAFGRYCSVSLSPAFAHIWVLAFECISVTVAMFMVIQFYIQLKNDLSGHKLTLKVLSIKLVIFFSFWQTFVISLLSSAKGPLQPTKHLAYQDIKIGIPSVMLCIEMAGFSVMHIFAYPWKPYSIKHVKNPIMAPEMGSIHGDTPRYKGGFMGVKAIADAFNPWDIVKSIARGFRWMFVGVRQRHNDTSYHPAKVSVDNTAYMGPAYAATGDAATELRPSYENRPARGRAGTVRADAPYDDQAGLLGYSQAPGRAVDSSPYRHQGPDDYVSGDLGTPAQPVRAQHRQDDSLNLDIKPSDWDDEDTGYHPGMAPAPGISTGPSGKLHPTSRGHSPQPPGWNHWGGVGSDALGRPPTYRSNGSRS</sequence>
<keyword evidence="3 6" id="KW-1133">Transmembrane helix</keyword>
<evidence type="ECO:0000256" key="6">
    <source>
        <dbReference type="SAM" id="Phobius"/>
    </source>
</evidence>
<gene>
    <name evidence="7" type="ORF">CLAFUR5_06617</name>
</gene>
<feature type="transmembrane region" description="Helical" evidence="6">
    <location>
        <begin position="96"/>
        <end position="115"/>
    </location>
</feature>
<feature type="transmembrane region" description="Helical" evidence="6">
    <location>
        <begin position="236"/>
        <end position="260"/>
    </location>
</feature>
<dbReference type="OrthoDB" id="5348404at2759"/>
<dbReference type="SMART" id="SM01417">
    <property type="entry name" value="Solute_trans_a"/>
    <property type="match status" value="1"/>
</dbReference>
<dbReference type="AlphaFoldDB" id="A0A9Q8LIL3"/>
<evidence type="ECO:0000256" key="1">
    <source>
        <dbReference type="ARBA" id="ARBA00004141"/>
    </source>
</evidence>
<dbReference type="InterPro" id="IPR005178">
    <property type="entry name" value="Ostalpha/TMEM184C"/>
</dbReference>
<dbReference type="PANTHER" id="PTHR23423">
    <property type="entry name" value="ORGANIC SOLUTE TRANSPORTER-RELATED"/>
    <property type="match status" value="1"/>
</dbReference>
<feature type="transmembrane region" description="Helical" evidence="6">
    <location>
        <begin position="201"/>
        <end position="224"/>
    </location>
</feature>
<keyword evidence="4 6" id="KW-0472">Membrane</keyword>
<evidence type="ECO:0000313" key="8">
    <source>
        <dbReference type="Proteomes" id="UP000756132"/>
    </source>
</evidence>
<comment type="subcellular location">
    <subcellularLocation>
        <location evidence="1">Membrane</location>
        <topology evidence="1">Multi-pass membrane protein</topology>
    </subcellularLocation>
</comment>
<feature type="region of interest" description="Disordered" evidence="5">
    <location>
        <begin position="398"/>
        <end position="547"/>
    </location>
</feature>
<dbReference type="Pfam" id="PF03619">
    <property type="entry name" value="Solute_trans_a"/>
    <property type="match status" value="1"/>
</dbReference>
<evidence type="ECO:0000256" key="5">
    <source>
        <dbReference type="SAM" id="MobiDB-lite"/>
    </source>
</evidence>
<feature type="transmembrane region" description="Helical" evidence="6">
    <location>
        <begin position="27"/>
        <end position="51"/>
    </location>
</feature>
<dbReference type="EMBL" id="CP090167">
    <property type="protein sequence ID" value="UJO18172.1"/>
    <property type="molecule type" value="Genomic_DNA"/>
</dbReference>
<feature type="transmembrane region" description="Helical" evidence="6">
    <location>
        <begin position="158"/>
        <end position="181"/>
    </location>
</feature>
<feature type="transmembrane region" description="Helical" evidence="6">
    <location>
        <begin position="63"/>
        <end position="84"/>
    </location>
</feature>
<feature type="transmembrane region" description="Helical" evidence="6">
    <location>
        <begin position="280"/>
        <end position="304"/>
    </location>
</feature>
<name>A0A9Q8LIL3_PASFU</name>
<keyword evidence="8" id="KW-1185">Reference proteome</keyword>
<dbReference type="GeneID" id="71986495"/>